<comment type="caution">
    <text evidence="4">The sequence shown here is derived from an EMBL/GenBank/DDBJ whole genome shotgun (WGS) entry which is preliminary data.</text>
</comment>
<dbReference type="Pfam" id="PF00440">
    <property type="entry name" value="TetR_N"/>
    <property type="match status" value="1"/>
</dbReference>
<dbReference type="RefSeq" id="WP_144748899.1">
    <property type="nucleotide sequence ID" value="NZ_VMNW02000042.1"/>
</dbReference>
<dbReference type="PANTHER" id="PTHR43479">
    <property type="entry name" value="ACREF/ENVCD OPERON REPRESSOR-RELATED"/>
    <property type="match status" value="1"/>
</dbReference>
<dbReference type="InterPro" id="IPR050624">
    <property type="entry name" value="HTH-type_Tx_Regulator"/>
</dbReference>
<dbReference type="PANTHER" id="PTHR43479:SF11">
    <property type="entry name" value="ACREF_ENVCD OPERON REPRESSOR-RELATED"/>
    <property type="match status" value="1"/>
</dbReference>
<feature type="domain" description="HTH tetR-type" evidence="3">
    <location>
        <begin position="24"/>
        <end position="83"/>
    </location>
</feature>
<organism evidence="4 5">
    <name type="scientific">Amycolatopsis acidicola</name>
    <dbReference type="NCBI Taxonomy" id="2596893"/>
    <lineage>
        <taxon>Bacteria</taxon>
        <taxon>Bacillati</taxon>
        <taxon>Actinomycetota</taxon>
        <taxon>Actinomycetes</taxon>
        <taxon>Pseudonocardiales</taxon>
        <taxon>Pseudonocardiaceae</taxon>
        <taxon>Amycolatopsis</taxon>
    </lineage>
</organism>
<protein>
    <submittedName>
        <fullName evidence="4">TetR/AcrR family transcriptional regulator</fullName>
    </submittedName>
</protein>
<proteinExistence type="predicted"/>
<evidence type="ECO:0000259" key="3">
    <source>
        <dbReference type="PROSITE" id="PS50977"/>
    </source>
</evidence>
<dbReference type="InterPro" id="IPR036271">
    <property type="entry name" value="Tet_transcr_reg_TetR-rel_C_sf"/>
</dbReference>
<reference evidence="4" key="1">
    <citation type="submission" date="2019-09" db="EMBL/GenBank/DDBJ databases">
        <authorList>
            <person name="Teo W.F.A."/>
            <person name="Duangmal K."/>
        </authorList>
    </citation>
    <scope>NUCLEOTIDE SEQUENCE [LARGE SCALE GENOMIC DNA]</scope>
    <source>
        <strain evidence="4">K81G1</strain>
    </source>
</reference>
<dbReference type="GO" id="GO:0003677">
    <property type="term" value="F:DNA binding"/>
    <property type="evidence" value="ECO:0007669"/>
    <property type="project" value="UniProtKB-UniRule"/>
</dbReference>
<dbReference type="SUPFAM" id="SSF46689">
    <property type="entry name" value="Homeodomain-like"/>
    <property type="match status" value="1"/>
</dbReference>
<dbReference type="OrthoDB" id="3193022at2"/>
<evidence type="ECO:0000313" key="4">
    <source>
        <dbReference type="EMBL" id="KAA9157325.1"/>
    </source>
</evidence>
<dbReference type="InterPro" id="IPR039532">
    <property type="entry name" value="TetR_C_Firmicutes"/>
</dbReference>
<dbReference type="Gene3D" id="1.10.357.10">
    <property type="entry name" value="Tetracycline Repressor, domain 2"/>
    <property type="match status" value="1"/>
</dbReference>
<name>A0A5N0UY57_9PSEU</name>
<keyword evidence="5" id="KW-1185">Reference proteome</keyword>
<feature type="DNA-binding region" description="H-T-H motif" evidence="2">
    <location>
        <begin position="46"/>
        <end position="65"/>
    </location>
</feature>
<dbReference type="AlphaFoldDB" id="A0A5N0UY57"/>
<evidence type="ECO:0000256" key="1">
    <source>
        <dbReference type="ARBA" id="ARBA00023125"/>
    </source>
</evidence>
<accession>A0A5N0UY57</accession>
<dbReference type="Pfam" id="PF14278">
    <property type="entry name" value="TetR_C_8"/>
    <property type="match status" value="1"/>
</dbReference>
<evidence type="ECO:0000256" key="2">
    <source>
        <dbReference type="PROSITE-ProRule" id="PRU00335"/>
    </source>
</evidence>
<dbReference type="Proteomes" id="UP000319769">
    <property type="component" value="Unassembled WGS sequence"/>
</dbReference>
<dbReference type="InterPro" id="IPR009057">
    <property type="entry name" value="Homeodomain-like_sf"/>
</dbReference>
<evidence type="ECO:0000313" key="5">
    <source>
        <dbReference type="Proteomes" id="UP000319769"/>
    </source>
</evidence>
<dbReference type="SUPFAM" id="SSF48498">
    <property type="entry name" value="Tetracyclin repressor-like, C-terminal domain"/>
    <property type="match status" value="1"/>
</dbReference>
<dbReference type="PROSITE" id="PS50977">
    <property type="entry name" value="HTH_TETR_2"/>
    <property type="match status" value="1"/>
</dbReference>
<gene>
    <name evidence="4" type="ORF">FPZ12_025490</name>
</gene>
<sequence>MPHEKEQQADLRERMITSGDARAQRTRERLVTAFLELAAEGATDLKVKDVVGRAGVNRTSFYAHFSGVDALAMAAMTDYFEEVGLTDAESRPGDPYGTSLESLREVIEFIAVRATVYERLLSSESTPFFSAVEDAFTQRNRETLRSLRNLPKHVDVDTAARYVAAGVMGVIAQWLRGGREESVDLLANRLRDLLPPYLTGAPKK</sequence>
<keyword evidence="1 2" id="KW-0238">DNA-binding</keyword>
<dbReference type="EMBL" id="VMNW02000042">
    <property type="protein sequence ID" value="KAA9157325.1"/>
    <property type="molecule type" value="Genomic_DNA"/>
</dbReference>
<dbReference type="InterPro" id="IPR001647">
    <property type="entry name" value="HTH_TetR"/>
</dbReference>